<keyword evidence="1" id="KW-0175">Coiled coil</keyword>
<protein>
    <recommendedName>
        <fullName evidence="2">TLDc domain-containing protein</fullName>
    </recommendedName>
</protein>
<sequence>MDSILKEEDIAKLQLENWAYRQTGCSNIQHISLILQLKESQKTIDQLKIENTNSINDVKQECNIKIQNITDQFNNKIDQILLSLNILAQENQNLKSNLEKKHFDQIKEHQALKSYVEKNTSDIIENNQSICSQKFYNDSLQKKIQSLQDKQTNLNQYYKSLKNNIEKDQKVNGKEKEVFDDKLKYVTNDLESFKIKLEQVNKEINDFGSRYESEYKALNYKTIQSKIIDYKFFTTINDWIDHSKIHKFTLLYRASENDFNAVMFHTKCDYKGPTITIIETTDGYVFGGYNSQDWKSKNTYYGDNKCFIFTLRNRHDFKPTKYITTMDNCIGDYSSLGPIFTDINIYGKENSYQDFPLKFNDTTFKGKSTLTPFKDFIIKEYEVYQCRE</sequence>
<name>A0A8J4Q475_9MYCE</name>
<dbReference type="InterPro" id="IPR006571">
    <property type="entry name" value="TLDc_dom"/>
</dbReference>
<accession>A0A8J4Q475</accession>
<feature type="coiled-coil region" evidence="1">
    <location>
        <begin position="37"/>
        <end position="97"/>
    </location>
</feature>
<dbReference type="EMBL" id="AJWJ01000016">
    <property type="protein sequence ID" value="KAF2077889.1"/>
    <property type="molecule type" value="Genomic_DNA"/>
</dbReference>
<evidence type="ECO:0000313" key="4">
    <source>
        <dbReference type="Proteomes" id="UP000695562"/>
    </source>
</evidence>
<reference evidence="3" key="1">
    <citation type="submission" date="2020-01" db="EMBL/GenBank/DDBJ databases">
        <title>Development of genomics and gene disruption for Polysphondylium violaceum indicates a role for the polyketide synthase stlB in stalk morphogenesis.</title>
        <authorList>
            <person name="Narita B."/>
            <person name="Kawabe Y."/>
            <person name="Kin K."/>
            <person name="Saito T."/>
            <person name="Gibbs R."/>
            <person name="Kuspa A."/>
            <person name="Muzny D."/>
            <person name="Queller D."/>
            <person name="Richards S."/>
            <person name="Strassman J."/>
            <person name="Sucgang R."/>
            <person name="Worley K."/>
            <person name="Schaap P."/>
        </authorList>
    </citation>
    <scope>NUCLEOTIDE SEQUENCE</scope>
    <source>
        <strain evidence="3">QSvi11</strain>
    </source>
</reference>
<gene>
    <name evidence="3" type="ORF">CYY_000767</name>
</gene>
<comment type="caution">
    <text evidence="3">The sequence shown here is derived from an EMBL/GenBank/DDBJ whole genome shotgun (WGS) entry which is preliminary data.</text>
</comment>
<keyword evidence="4" id="KW-1185">Reference proteome</keyword>
<dbReference type="SMART" id="SM00584">
    <property type="entry name" value="TLDc"/>
    <property type="match status" value="1"/>
</dbReference>
<evidence type="ECO:0000313" key="3">
    <source>
        <dbReference type="EMBL" id="KAF2077889.1"/>
    </source>
</evidence>
<evidence type="ECO:0000256" key="1">
    <source>
        <dbReference type="SAM" id="Coils"/>
    </source>
</evidence>
<dbReference type="AlphaFoldDB" id="A0A8J4Q475"/>
<dbReference type="Pfam" id="PF07534">
    <property type="entry name" value="TLD"/>
    <property type="match status" value="1"/>
</dbReference>
<feature type="coiled-coil region" evidence="1">
    <location>
        <begin position="137"/>
        <end position="203"/>
    </location>
</feature>
<organism evidence="3 4">
    <name type="scientific">Polysphondylium violaceum</name>
    <dbReference type="NCBI Taxonomy" id="133409"/>
    <lineage>
        <taxon>Eukaryota</taxon>
        <taxon>Amoebozoa</taxon>
        <taxon>Evosea</taxon>
        <taxon>Eumycetozoa</taxon>
        <taxon>Dictyostelia</taxon>
        <taxon>Dictyosteliales</taxon>
        <taxon>Dictyosteliaceae</taxon>
        <taxon>Polysphondylium</taxon>
    </lineage>
</organism>
<dbReference type="PANTHER" id="PTHR23354">
    <property type="entry name" value="NUCLEOLAR PROTEIN 7/ESTROGEN RECEPTOR COACTIVATOR-RELATED"/>
    <property type="match status" value="1"/>
</dbReference>
<dbReference type="PROSITE" id="PS51886">
    <property type="entry name" value="TLDC"/>
    <property type="match status" value="1"/>
</dbReference>
<evidence type="ECO:0000259" key="2">
    <source>
        <dbReference type="PROSITE" id="PS51886"/>
    </source>
</evidence>
<dbReference type="OrthoDB" id="2441258at2759"/>
<proteinExistence type="predicted"/>
<dbReference type="Proteomes" id="UP000695562">
    <property type="component" value="Unassembled WGS sequence"/>
</dbReference>
<feature type="domain" description="TLDc" evidence="2">
    <location>
        <begin position="226"/>
        <end position="387"/>
    </location>
</feature>